<dbReference type="EMBL" id="KB008065">
    <property type="protein sequence ID" value="ELR14237.1"/>
    <property type="molecule type" value="Genomic_DNA"/>
</dbReference>
<dbReference type="InterPro" id="IPR011992">
    <property type="entry name" value="EF-hand-dom_pair"/>
</dbReference>
<sequence length="82" mass="9120">MGANNSVPAELAAQCHLSPDQVKHLVKAFQKKNKKGKPINKEVFMHVLGKLDYSLRAKSPLLVNHENLDILYSTLDVNHDGT</sequence>
<dbReference type="SUPFAM" id="SSF47473">
    <property type="entry name" value="EF-hand"/>
    <property type="match status" value="1"/>
</dbReference>
<evidence type="ECO:0008006" key="3">
    <source>
        <dbReference type="Google" id="ProtNLM"/>
    </source>
</evidence>
<gene>
    <name evidence="1" type="ORF">ACA1_016470</name>
</gene>
<evidence type="ECO:0000313" key="2">
    <source>
        <dbReference type="Proteomes" id="UP000011083"/>
    </source>
</evidence>
<dbReference type="VEuPathDB" id="AmoebaDB:ACA1_016470"/>
<accession>L8GMM8</accession>
<dbReference type="KEGG" id="acan:ACA1_016470"/>
<keyword evidence="2" id="KW-1185">Reference proteome</keyword>
<reference evidence="1 2" key="1">
    <citation type="journal article" date="2013" name="Genome Biol.">
        <title>Genome of Acanthamoeba castellanii highlights extensive lateral gene transfer and early evolution of tyrosine kinase signaling.</title>
        <authorList>
            <person name="Clarke M."/>
            <person name="Lohan A.J."/>
            <person name="Liu B."/>
            <person name="Lagkouvardos I."/>
            <person name="Roy S."/>
            <person name="Zafar N."/>
            <person name="Bertelli C."/>
            <person name="Schilde C."/>
            <person name="Kianianmomeni A."/>
            <person name="Burglin T.R."/>
            <person name="Frech C."/>
            <person name="Turcotte B."/>
            <person name="Kopec K.O."/>
            <person name="Synnott J.M."/>
            <person name="Choo C."/>
            <person name="Paponov I."/>
            <person name="Finkler A."/>
            <person name="Soon Heng Tan C."/>
            <person name="Hutchins A.P."/>
            <person name="Weinmeier T."/>
            <person name="Rattei T."/>
            <person name="Chu J.S."/>
            <person name="Gimenez G."/>
            <person name="Irimia M."/>
            <person name="Rigden D.J."/>
            <person name="Fitzpatrick D.A."/>
            <person name="Lorenzo-Morales J."/>
            <person name="Bateman A."/>
            <person name="Chiu C.H."/>
            <person name="Tang P."/>
            <person name="Hegemann P."/>
            <person name="Fromm H."/>
            <person name="Raoult D."/>
            <person name="Greub G."/>
            <person name="Miranda-Saavedra D."/>
            <person name="Chen N."/>
            <person name="Nash P."/>
            <person name="Ginger M.L."/>
            <person name="Horn M."/>
            <person name="Schaap P."/>
            <person name="Caler L."/>
            <person name="Loftus B."/>
        </authorList>
    </citation>
    <scope>NUCLEOTIDE SEQUENCE [LARGE SCALE GENOMIC DNA]</scope>
    <source>
        <strain evidence="1 2">Neff</strain>
    </source>
</reference>
<organism evidence="1 2">
    <name type="scientific">Acanthamoeba castellanii (strain ATCC 30010 / Neff)</name>
    <dbReference type="NCBI Taxonomy" id="1257118"/>
    <lineage>
        <taxon>Eukaryota</taxon>
        <taxon>Amoebozoa</taxon>
        <taxon>Discosea</taxon>
        <taxon>Longamoebia</taxon>
        <taxon>Centramoebida</taxon>
        <taxon>Acanthamoebidae</taxon>
        <taxon>Acanthamoeba</taxon>
    </lineage>
</organism>
<dbReference type="GeneID" id="14914814"/>
<dbReference type="Gene3D" id="1.10.238.10">
    <property type="entry name" value="EF-hand"/>
    <property type="match status" value="1"/>
</dbReference>
<protein>
    <recommendedName>
        <fullName evidence="3">EF-hand domain-containing protein</fullName>
    </recommendedName>
</protein>
<dbReference type="AlphaFoldDB" id="L8GMM8"/>
<dbReference type="Proteomes" id="UP000011083">
    <property type="component" value="Unassembled WGS sequence"/>
</dbReference>
<feature type="non-terminal residue" evidence="1">
    <location>
        <position position="82"/>
    </location>
</feature>
<evidence type="ECO:0000313" key="1">
    <source>
        <dbReference type="EMBL" id="ELR14237.1"/>
    </source>
</evidence>
<dbReference type="RefSeq" id="XP_004336250.1">
    <property type="nucleotide sequence ID" value="XM_004336202.1"/>
</dbReference>
<name>L8GMM8_ACACF</name>
<proteinExistence type="predicted"/>